<feature type="compositionally biased region" description="Polar residues" evidence="3">
    <location>
        <begin position="328"/>
        <end position="337"/>
    </location>
</feature>
<dbReference type="CDD" id="cd18186">
    <property type="entry name" value="BTB_POZ_ZBTB_KLHL-like"/>
    <property type="match status" value="1"/>
</dbReference>
<feature type="region of interest" description="Disordered" evidence="3">
    <location>
        <begin position="1"/>
        <end position="33"/>
    </location>
</feature>
<dbReference type="Pfam" id="PF00651">
    <property type="entry name" value="BTB"/>
    <property type="match status" value="1"/>
</dbReference>
<dbReference type="PROSITE" id="PS50097">
    <property type="entry name" value="BTB"/>
    <property type="match status" value="1"/>
</dbReference>
<evidence type="ECO:0008006" key="8">
    <source>
        <dbReference type="Google" id="ProtNLM"/>
    </source>
</evidence>
<dbReference type="PRINTS" id="PR00503">
    <property type="entry name" value="BROMODOMAIN"/>
</dbReference>
<dbReference type="PROSITE" id="PS50014">
    <property type="entry name" value="BROMODOMAIN_2"/>
    <property type="match status" value="1"/>
</dbReference>
<dbReference type="InterPro" id="IPR011333">
    <property type="entry name" value="SKP1/BTB/POZ_sf"/>
</dbReference>
<keyword evidence="7" id="KW-1185">Reference proteome</keyword>
<dbReference type="Gene3D" id="1.20.920.10">
    <property type="entry name" value="Bromodomain-like"/>
    <property type="match status" value="1"/>
</dbReference>
<dbReference type="InterPro" id="IPR036427">
    <property type="entry name" value="Bromodomain-like_sf"/>
</dbReference>
<dbReference type="EMBL" id="CAWUHB010000044">
    <property type="protein sequence ID" value="CAK7228594.1"/>
    <property type="molecule type" value="Genomic_DNA"/>
</dbReference>
<accession>A0ABP0C996</accession>
<gene>
    <name evidence="6" type="ORF">SCUCBS95973_006935</name>
</gene>
<name>A0ABP0C996_9PEZI</name>
<dbReference type="InterPro" id="IPR001487">
    <property type="entry name" value="Bromodomain"/>
</dbReference>
<proteinExistence type="predicted"/>
<dbReference type="InterPro" id="IPR050935">
    <property type="entry name" value="Bromo_chromatin_reader"/>
</dbReference>
<dbReference type="Proteomes" id="UP001642405">
    <property type="component" value="Unassembled WGS sequence"/>
</dbReference>
<evidence type="ECO:0000313" key="7">
    <source>
        <dbReference type="Proteomes" id="UP001642405"/>
    </source>
</evidence>
<reference evidence="6 7" key="1">
    <citation type="submission" date="2024-01" db="EMBL/GenBank/DDBJ databases">
        <authorList>
            <person name="Allen C."/>
            <person name="Tagirdzhanova G."/>
        </authorList>
    </citation>
    <scope>NUCLEOTIDE SEQUENCE [LARGE SCALE GENOMIC DNA]</scope>
</reference>
<feature type="compositionally biased region" description="Pro residues" evidence="3">
    <location>
        <begin position="1"/>
        <end position="10"/>
    </location>
</feature>
<feature type="region of interest" description="Disordered" evidence="3">
    <location>
        <begin position="324"/>
        <end position="349"/>
    </location>
</feature>
<dbReference type="Gene3D" id="3.30.710.10">
    <property type="entry name" value="Potassium Channel Kv1.1, Chain A"/>
    <property type="match status" value="1"/>
</dbReference>
<feature type="compositionally biased region" description="Polar residues" evidence="3">
    <location>
        <begin position="251"/>
        <end position="261"/>
    </location>
</feature>
<dbReference type="PANTHER" id="PTHR22880:SF225">
    <property type="entry name" value="BROMODOMAIN-CONTAINING PROTEIN BET-1-RELATED"/>
    <property type="match status" value="1"/>
</dbReference>
<evidence type="ECO:0000259" key="5">
    <source>
        <dbReference type="PROSITE" id="PS50097"/>
    </source>
</evidence>
<evidence type="ECO:0000259" key="4">
    <source>
        <dbReference type="PROSITE" id="PS50014"/>
    </source>
</evidence>
<dbReference type="InterPro" id="IPR000210">
    <property type="entry name" value="BTB/POZ_dom"/>
</dbReference>
<feature type="region of interest" description="Disordered" evidence="3">
    <location>
        <begin position="251"/>
        <end position="306"/>
    </location>
</feature>
<organism evidence="6 7">
    <name type="scientific">Sporothrix curviconia</name>
    <dbReference type="NCBI Taxonomy" id="1260050"/>
    <lineage>
        <taxon>Eukaryota</taxon>
        <taxon>Fungi</taxon>
        <taxon>Dikarya</taxon>
        <taxon>Ascomycota</taxon>
        <taxon>Pezizomycotina</taxon>
        <taxon>Sordariomycetes</taxon>
        <taxon>Sordariomycetidae</taxon>
        <taxon>Ophiostomatales</taxon>
        <taxon>Ophiostomataceae</taxon>
        <taxon>Sporothrix</taxon>
    </lineage>
</organism>
<dbReference type="SUPFAM" id="SSF47370">
    <property type="entry name" value="Bromodomain"/>
    <property type="match status" value="1"/>
</dbReference>
<sequence>MEVDAPPPAVEAPAASSIEAKEESRPAAAPTPPDPHPIFVILFVGGDEKPFGIQKDFLCSKSRYFRDMFKTDNTANGTDVDSHDSDIKDVENVVRLNDVSVEAFSYAQNFMYTGQVVPEPASGSGSSSNSFREGQGIPSYDLLVSIWKLGHRFGIDGLCERALEAMAENKRLTQSIPATNILVQVWRDTPEGSSIRQLLLSWAAEYLRSSEERRSEFAKALPQELLSELVVAMSSSYGDFWGIPTDLNDGSGNGDSRSADNGSIGLANGTNGKHYLEDDYDDSMQGGAESSINGNGSIHYRGSPPAPKRARFFDSYPVNNGNGAVASSPVTPSTNASPAVGTAGSGRKPIRTALPSAQRVFSKKRSSQPVDLTAFTPEQKLKFCSDLLTRMLSGPGFWTRLVGPFREPVDPASEGIPDYFEKVKRPMDLGTIKANLDNHRYKTPEEFYADMRQIFSNVYTYWKRTDSIWAVCERLEKTFEEKYSHMNKWLGKLEDEVM</sequence>
<evidence type="ECO:0000256" key="1">
    <source>
        <dbReference type="ARBA" id="ARBA00023117"/>
    </source>
</evidence>
<protein>
    <recommendedName>
        <fullName evidence="8">Transcription regulator</fullName>
    </recommendedName>
</protein>
<comment type="caution">
    <text evidence="6">The sequence shown here is derived from an EMBL/GenBank/DDBJ whole genome shotgun (WGS) entry which is preliminary data.</text>
</comment>
<evidence type="ECO:0000256" key="2">
    <source>
        <dbReference type="PROSITE-ProRule" id="PRU00035"/>
    </source>
</evidence>
<dbReference type="SMART" id="SM00297">
    <property type="entry name" value="BROMO"/>
    <property type="match status" value="1"/>
</dbReference>
<dbReference type="Pfam" id="PF00439">
    <property type="entry name" value="Bromodomain"/>
    <property type="match status" value="1"/>
</dbReference>
<feature type="domain" description="Bromo" evidence="4">
    <location>
        <begin position="404"/>
        <end position="469"/>
    </location>
</feature>
<dbReference type="SMART" id="SM00225">
    <property type="entry name" value="BTB"/>
    <property type="match status" value="1"/>
</dbReference>
<feature type="domain" description="BTB" evidence="5">
    <location>
        <begin position="40"/>
        <end position="120"/>
    </location>
</feature>
<dbReference type="SUPFAM" id="SSF54695">
    <property type="entry name" value="POZ domain"/>
    <property type="match status" value="1"/>
</dbReference>
<keyword evidence="1 2" id="KW-0103">Bromodomain</keyword>
<dbReference type="PANTHER" id="PTHR22880">
    <property type="entry name" value="FALZ-RELATED BROMODOMAIN-CONTAINING PROTEINS"/>
    <property type="match status" value="1"/>
</dbReference>
<evidence type="ECO:0000313" key="6">
    <source>
        <dbReference type="EMBL" id="CAK7228594.1"/>
    </source>
</evidence>
<evidence type="ECO:0000256" key="3">
    <source>
        <dbReference type="SAM" id="MobiDB-lite"/>
    </source>
</evidence>